<dbReference type="PROSITE" id="PS50850">
    <property type="entry name" value="MFS"/>
    <property type="match status" value="1"/>
</dbReference>
<evidence type="ECO:0000256" key="6">
    <source>
        <dbReference type="ARBA" id="ARBA00023136"/>
    </source>
</evidence>
<feature type="compositionally biased region" description="Polar residues" evidence="7">
    <location>
        <begin position="1"/>
        <end position="10"/>
    </location>
</feature>
<feature type="transmembrane region" description="Helical" evidence="8">
    <location>
        <begin position="186"/>
        <end position="206"/>
    </location>
</feature>
<evidence type="ECO:0000256" key="3">
    <source>
        <dbReference type="ARBA" id="ARBA00022448"/>
    </source>
</evidence>
<evidence type="ECO:0000256" key="7">
    <source>
        <dbReference type="SAM" id="MobiDB-lite"/>
    </source>
</evidence>
<keyword evidence="4 8" id="KW-0812">Transmembrane</keyword>
<reference evidence="11" key="2">
    <citation type="journal article" date="2018" name="DNA Res.">
        <title>Comparative genome and transcriptome analyses reveal adaptations to opportunistic infections in woody plant degrading pathogens of Botryosphaeriaceae.</title>
        <authorList>
            <person name="Yan J.Y."/>
            <person name="Zhao W.S."/>
            <person name="Chen Z."/>
            <person name="Xing Q.K."/>
            <person name="Zhang W."/>
            <person name="Chethana K.W.T."/>
            <person name="Xue M.F."/>
            <person name="Xu J.P."/>
            <person name="Phillips A.J.L."/>
            <person name="Wang Y."/>
            <person name="Liu J.H."/>
            <person name="Liu M."/>
            <person name="Zhou Y."/>
            <person name="Jayawardena R.S."/>
            <person name="Manawasinghe I.S."/>
            <person name="Huang J.B."/>
            <person name="Qiao G.H."/>
            <person name="Fu C.Y."/>
            <person name="Guo F.F."/>
            <person name="Dissanayake A.J."/>
            <person name="Peng Y.L."/>
            <person name="Hyde K.D."/>
            <person name="Li X.H."/>
        </authorList>
    </citation>
    <scope>NUCLEOTIDE SEQUENCE</scope>
    <source>
        <strain evidence="11">CSS-01s</strain>
    </source>
</reference>
<evidence type="ECO:0000256" key="1">
    <source>
        <dbReference type="ARBA" id="ARBA00004141"/>
    </source>
</evidence>
<feature type="transmembrane region" description="Helical" evidence="8">
    <location>
        <begin position="331"/>
        <end position="350"/>
    </location>
</feature>
<feature type="domain" description="Major facilitator superfamily (MFS) profile" evidence="9">
    <location>
        <begin position="64"/>
        <end position="577"/>
    </location>
</feature>
<evidence type="ECO:0000256" key="8">
    <source>
        <dbReference type="SAM" id="Phobius"/>
    </source>
</evidence>
<dbReference type="SUPFAM" id="SSF103473">
    <property type="entry name" value="MFS general substrate transporter"/>
    <property type="match status" value="2"/>
</dbReference>
<dbReference type="EMBL" id="MDYX01000047">
    <property type="protein sequence ID" value="KAF9630948.1"/>
    <property type="molecule type" value="Genomic_DNA"/>
</dbReference>
<feature type="transmembrane region" description="Helical" evidence="8">
    <location>
        <begin position="99"/>
        <end position="122"/>
    </location>
</feature>
<feature type="transmembrane region" description="Helical" evidence="8">
    <location>
        <begin position="218"/>
        <end position="238"/>
    </location>
</feature>
<feature type="transmembrane region" description="Helical" evidence="8">
    <location>
        <begin position="409"/>
        <end position="429"/>
    </location>
</feature>
<dbReference type="PANTHER" id="PTHR23501">
    <property type="entry name" value="MAJOR FACILITATOR SUPERFAMILY"/>
    <property type="match status" value="1"/>
</dbReference>
<organism evidence="10 12">
    <name type="scientific">Lasiodiplodia theobromae</name>
    <dbReference type="NCBI Taxonomy" id="45133"/>
    <lineage>
        <taxon>Eukaryota</taxon>
        <taxon>Fungi</taxon>
        <taxon>Dikarya</taxon>
        <taxon>Ascomycota</taxon>
        <taxon>Pezizomycotina</taxon>
        <taxon>Dothideomycetes</taxon>
        <taxon>Dothideomycetes incertae sedis</taxon>
        <taxon>Botryosphaeriales</taxon>
        <taxon>Botryosphaeriaceae</taxon>
        <taxon>Lasiodiplodia</taxon>
    </lineage>
</organism>
<feature type="transmembrane region" description="Helical" evidence="8">
    <location>
        <begin position="441"/>
        <end position="463"/>
    </location>
</feature>
<dbReference type="InterPro" id="IPR036259">
    <property type="entry name" value="MFS_trans_sf"/>
</dbReference>
<keyword evidence="6 8" id="KW-0472">Membrane</keyword>
<dbReference type="Proteomes" id="UP000325902">
    <property type="component" value="Unassembled WGS sequence"/>
</dbReference>
<feature type="transmembrane region" description="Helical" evidence="8">
    <location>
        <begin position="547"/>
        <end position="572"/>
    </location>
</feature>
<dbReference type="Gene3D" id="1.20.1250.20">
    <property type="entry name" value="MFS general substrate transporter like domains"/>
    <property type="match status" value="2"/>
</dbReference>
<evidence type="ECO:0000256" key="4">
    <source>
        <dbReference type="ARBA" id="ARBA00022692"/>
    </source>
</evidence>
<dbReference type="OrthoDB" id="10021397at2759"/>
<feature type="transmembrane region" description="Helical" evidence="8">
    <location>
        <begin position="158"/>
        <end position="180"/>
    </location>
</feature>
<evidence type="ECO:0000313" key="12">
    <source>
        <dbReference type="Proteomes" id="UP000325902"/>
    </source>
</evidence>
<evidence type="ECO:0000259" key="9">
    <source>
        <dbReference type="PROSITE" id="PS50850"/>
    </source>
</evidence>
<keyword evidence="5 8" id="KW-1133">Transmembrane helix</keyword>
<dbReference type="PANTHER" id="PTHR23501:SF12">
    <property type="entry name" value="MAJOR FACILITATOR SUPERFAMILY (MFS) PROFILE DOMAIN-CONTAINING PROTEIN-RELATED"/>
    <property type="match status" value="1"/>
</dbReference>
<dbReference type="Proteomes" id="UP000627934">
    <property type="component" value="Unassembled WGS sequence"/>
</dbReference>
<sequence>MDSTSASSSRVLDIDVAGTKSADEGGPSPTNGSSVEPDAEKGSPGENADEPPARTYSTWQWALILAAIYASQFLYGLDTTIVADIQASVVSEFDQIGQLGWLGVGYPLGSVATILTFGKAYGIFDIKWLYTGSLTMFTAGSALCGAAPSMNALIVGRVWAGAGGAGMYLGVMNLLTVNTALHERAIYISIAGAIWGAGCILGPVIGGSFADSSAGWRWAFYLNLILYGLFLPVILFGLHPFSFQPEKPFLKKLAHLDWLGILLNAAVYTIFVTVFTFAGSEWAWDAGQTIALFVILGVLIIAFVASQYFTILTDKERRLFPGDFLRNKNMILLYISQSCATTTLFIPIYCKRAIHSTSIPPDLQPDIPLFCQFVYGDNGVRSAVRLLPFICIAVFANLLQGATASRVGYYMPLFLIASILGTIGGALFYAELDADSPPSHIYGFSALLGIAAGLSQTVAYSVAPTETAPERVADAVGFVNTAQIGSTVVALTITSAVFQNVGRQHVRAAVAGLGFTDAEVASALAGRQAEVFERMSEAVRNKVIEGIAATICDSFILIIVAGALGTLVALLLKRERLSMDGAVAGA</sequence>
<reference evidence="11" key="1">
    <citation type="submission" date="2016-08" db="EMBL/GenBank/DDBJ databases">
        <authorList>
            <person name="Yan J."/>
        </authorList>
    </citation>
    <scope>NUCLEOTIDE SEQUENCE</scope>
    <source>
        <strain evidence="11">CSS-01s</strain>
    </source>
</reference>
<feature type="transmembrane region" description="Helical" evidence="8">
    <location>
        <begin position="386"/>
        <end position="403"/>
    </location>
</feature>
<comment type="similarity">
    <text evidence="2">Belongs to the major facilitator superfamily. TCR/Tet family.</text>
</comment>
<feature type="transmembrane region" description="Helical" evidence="8">
    <location>
        <begin position="128"/>
        <end position="146"/>
    </location>
</feature>
<proteinExistence type="inferred from homology"/>
<dbReference type="Pfam" id="PF07690">
    <property type="entry name" value="MFS_1"/>
    <property type="match status" value="1"/>
</dbReference>
<dbReference type="EMBL" id="VCHE01000089">
    <property type="protein sequence ID" value="KAB2571932.1"/>
    <property type="molecule type" value="Genomic_DNA"/>
</dbReference>
<feature type="transmembrane region" description="Helical" evidence="8">
    <location>
        <begin position="59"/>
        <end position="78"/>
    </location>
</feature>
<keyword evidence="3" id="KW-0813">Transport</keyword>
<comment type="caution">
    <text evidence="10">The sequence shown here is derived from an EMBL/GenBank/DDBJ whole genome shotgun (WGS) entry which is preliminary data.</text>
</comment>
<accession>A0A5N5D3F6</accession>
<evidence type="ECO:0000313" key="11">
    <source>
        <dbReference type="EMBL" id="KAF9630948.1"/>
    </source>
</evidence>
<reference evidence="10 12" key="3">
    <citation type="journal article" date="2019" name="Sci. Rep.">
        <title>A multi-omics analysis of the grapevine pathogen Lasiodiplodia theobromae reveals that temperature affects the expression of virulence- and pathogenicity-related genes.</title>
        <authorList>
            <person name="Felix C."/>
            <person name="Meneses R."/>
            <person name="Goncalves M.F.M."/>
            <person name="Tilleman L."/>
            <person name="Duarte A.S."/>
            <person name="Jorrin-Novo J.V."/>
            <person name="Van de Peer Y."/>
            <person name="Deforce D."/>
            <person name="Van Nieuwerburgh F."/>
            <person name="Esteves A.C."/>
            <person name="Alves A."/>
        </authorList>
    </citation>
    <scope>NUCLEOTIDE SEQUENCE [LARGE SCALE GENOMIC DNA]</scope>
    <source>
        <strain evidence="10 12">LA-SOL3</strain>
    </source>
</reference>
<feature type="transmembrane region" description="Helical" evidence="8">
    <location>
        <begin position="258"/>
        <end position="278"/>
    </location>
</feature>
<gene>
    <name evidence="10" type="primary">patC_1</name>
    <name evidence="11" type="ORF">BFW01_g1820</name>
    <name evidence="10" type="ORF">DBV05_g9425</name>
</gene>
<name>A0A5N5D3F6_9PEZI</name>
<dbReference type="InterPro" id="IPR020846">
    <property type="entry name" value="MFS_dom"/>
</dbReference>
<dbReference type="GO" id="GO:0022857">
    <property type="term" value="F:transmembrane transporter activity"/>
    <property type="evidence" value="ECO:0007669"/>
    <property type="project" value="InterPro"/>
</dbReference>
<dbReference type="GO" id="GO:0005886">
    <property type="term" value="C:plasma membrane"/>
    <property type="evidence" value="ECO:0007669"/>
    <property type="project" value="TreeGrafter"/>
</dbReference>
<keyword evidence="12" id="KW-1185">Reference proteome</keyword>
<dbReference type="InterPro" id="IPR011701">
    <property type="entry name" value="MFS"/>
</dbReference>
<dbReference type="AlphaFoldDB" id="A0A5N5D3F6"/>
<comment type="subcellular location">
    <subcellularLocation>
        <location evidence="1">Membrane</location>
        <topology evidence="1">Multi-pass membrane protein</topology>
    </subcellularLocation>
</comment>
<feature type="region of interest" description="Disordered" evidence="7">
    <location>
        <begin position="1"/>
        <end position="52"/>
    </location>
</feature>
<evidence type="ECO:0000313" key="10">
    <source>
        <dbReference type="EMBL" id="KAB2571932.1"/>
    </source>
</evidence>
<feature type="transmembrane region" description="Helical" evidence="8">
    <location>
        <begin position="290"/>
        <end position="311"/>
    </location>
</feature>
<protein>
    <submittedName>
        <fullName evidence="10">Efflux pump patC</fullName>
    </submittedName>
</protein>
<evidence type="ECO:0000256" key="2">
    <source>
        <dbReference type="ARBA" id="ARBA00007520"/>
    </source>
</evidence>
<evidence type="ECO:0000256" key="5">
    <source>
        <dbReference type="ARBA" id="ARBA00022989"/>
    </source>
</evidence>